<evidence type="ECO:0000313" key="1">
    <source>
        <dbReference type="EMBL" id="CCC48015.1"/>
    </source>
</evidence>
<protein>
    <submittedName>
        <fullName evidence="1">Uncharacterized protein</fullName>
    </submittedName>
</protein>
<proteinExistence type="predicted"/>
<organism evidence="1">
    <name type="scientific">Trypanosoma vivax (strain Y486)</name>
    <dbReference type="NCBI Taxonomy" id="1055687"/>
    <lineage>
        <taxon>Eukaryota</taxon>
        <taxon>Discoba</taxon>
        <taxon>Euglenozoa</taxon>
        <taxon>Kinetoplastea</taxon>
        <taxon>Metakinetoplastina</taxon>
        <taxon>Trypanosomatida</taxon>
        <taxon>Trypanosomatidae</taxon>
        <taxon>Trypanosoma</taxon>
        <taxon>Duttonella</taxon>
    </lineage>
</organism>
<reference evidence="1" key="1">
    <citation type="journal article" date="2012" name="Proc. Natl. Acad. Sci. U.S.A.">
        <title>Antigenic diversity is generated by distinct evolutionary mechanisms in African trypanosome species.</title>
        <authorList>
            <person name="Jackson A.P."/>
            <person name="Berry A."/>
            <person name="Aslett M."/>
            <person name="Allison H.C."/>
            <person name="Burton P."/>
            <person name="Vavrova-Anderson J."/>
            <person name="Brown R."/>
            <person name="Browne H."/>
            <person name="Corton N."/>
            <person name="Hauser H."/>
            <person name="Gamble J."/>
            <person name="Gilderthorp R."/>
            <person name="Marcello L."/>
            <person name="McQuillan J."/>
            <person name="Otto T.D."/>
            <person name="Quail M.A."/>
            <person name="Sanders M.J."/>
            <person name="van Tonder A."/>
            <person name="Ginger M.L."/>
            <person name="Field M.C."/>
            <person name="Barry J.D."/>
            <person name="Hertz-Fowler C."/>
            <person name="Berriman M."/>
        </authorList>
    </citation>
    <scope>NUCLEOTIDE SEQUENCE</scope>
    <source>
        <strain evidence="1">Y486</strain>
    </source>
</reference>
<name>G0TVP9_TRYVY</name>
<accession>G0TVP9</accession>
<dbReference type="AlphaFoldDB" id="G0TVP9"/>
<dbReference type="EMBL" id="HE573021">
    <property type="protein sequence ID" value="CCC48015.1"/>
    <property type="molecule type" value="Genomic_DNA"/>
</dbReference>
<gene>
    <name evidence="1" type="ORF">TVY486_0502210</name>
</gene>
<sequence>MRSEEPAHQEEKVDEKLLHPPVLCMGVAEKWSSRVPWPRALVSGQELNTIEGTARTPPHTCTTHYLHVPIGGLSFNVYASGFMSPPRCHRSTTCLSRVPFFTEKL</sequence>